<dbReference type="SUPFAM" id="SSF54909">
    <property type="entry name" value="Dimeric alpha+beta barrel"/>
    <property type="match status" value="1"/>
</dbReference>
<dbReference type="PROSITE" id="PS51725">
    <property type="entry name" value="ABM"/>
    <property type="match status" value="1"/>
</dbReference>
<dbReference type="RefSeq" id="WP_030073520.1">
    <property type="nucleotide sequence ID" value="NZ_JRKI01000025.1"/>
</dbReference>
<dbReference type="EMBL" id="JRKI01000025">
    <property type="protein sequence ID" value="KIZ17099.1"/>
    <property type="molecule type" value="Genomic_DNA"/>
</dbReference>
<protein>
    <submittedName>
        <fullName evidence="2">Antibiotic biosynthesis monooxygenase</fullName>
    </submittedName>
</protein>
<keyword evidence="3" id="KW-1185">Reference proteome</keyword>
<organism evidence="2 3">
    <name type="scientific">Streptomyces natalensis ATCC 27448</name>
    <dbReference type="NCBI Taxonomy" id="1240678"/>
    <lineage>
        <taxon>Bacteria</taxon>
        <taxon>Bacillati</taxon>
        <taxon>Actinomycetota</taxon>
        <taxon>Actinomycetes</taxon>
        <taxon>Kitasatosporales</taxon>
        <taxon>Streptomycetaceae</taxon>
        <taxon>Streptomyces</taxon>
    </lineage>
</organism>
<gene>
    <name evidence="2" type="ORF">SNA_15860</name>
</gene>
<proteinExistence type="predicted"/>
<keyword evidence="2" id="KW-0503">Monooxygenase</keyword>
<reference evidence="2 3" key="1">
    <citation type="submission" date="2014-09" db="EMBL/GenBank/DDBJ databases">
        <title>Draft genome sequence of Streptomyces natalensis ATCC 27448, producer of the antifungal pimaricin.</title>
        <authorList>
            <person name="Mendes M.V."/>
            <person name="Beites T."/>
            <person name="Pires S."/>
            <person name="Santos C.L."/>
            <person name="Moradas-Ferreira P."/>
        </authorList>
    </citation>
    <scope>NUCLEOTIDE SEQUENCE [LARGE SCALE GENOMIC DNA]</scope>
    <source>
        <strain evidence="2 3">ATCC 27448</strain>
    </source>
</reference>
<dbReference type="InterPro" id="IPR011008">
    <property type="entry name" value="Dimeric_a/b-barrel"/>
</dbReference>
<sequence length="94" mass="10165">MIIVSGWLQVAPSRRTEFLSGCREVVEQARAADGCLDFALSADVLEPGRINVYERWASDAQLMAFRGAGPDPDHAAKILASEVSRYRVSAAEAA</sequence>
<evidence type="ECO:0000313" key="3">
    <source>
        <dbReference type="Proteomes" id="UP000032458"/>
    </source>
</evidence>
<dbReference type="InterPro" id="IPR007138">
    <property type="entry name" value="ABM_dom"/>
</dbReference>
<dbReference type="AlphaFoldDB" id="A0A0D7CLK7"/>
<dbReference type="Gene3D" id="3.30.70.100">
    <property type="match status" value="1"/>
</dbReference>
<dbReference type="GO" id="GO:0004497">
    <property type="term" value="F:monooxygenase activity"/>
    <property type="evidence" value="ECO:0007669"/>
    <property type="project" value="UniProtKB-KW"/>
</dbReference>
<dbReference type="Pfam" id="PF03992">
    <property type="entry name" value="ABM"/>
    <property type="match status" value="1"/>
</dbReference>
<comment type="caution">
    <text evidence="2">The sequence shown here is derived from an EMBL/GenBank/DDBJ whole genome shotgun (WGS) entry which is preliminary data.</text>
</comment>
<feature type="domain" description="ABM" evidence="1">
    <location>
        <begin position="2"/>
        <end position="93"/>
    </location>
</feature>
<dbReference type="PATRIC" id="fig|1240678.4.peg.3325"/>
<keyword evidence="2" id="KW-0560">Oxidoreductase</keyword>
<name>A0A0D7CLK7_9ACTN</name>
<evidence type="ECO:0000313" key="2">
    <source>
        <dbReference type="EMBL" id="KIZ17099.1"/>
    </source>
</evidence>
<evidence type="ECO:0000259" key="1">
    <source>
        <dbReference type="PROSITE" id="PS51725"/>
    </source>
</evidence>
<dbReference type="Proteomes" id="UP000032458">
    <property type="component" value="Unassembled WGS sequence"/>
</dbReference>
<accession>A0A0D7CLK7</accession>